<dbReference type="Proteomes" id="UP000233837">
    <property type="component" value="Unassembled WGS sequence"/>
</dbReference>
<reference evidence="1 2" key="1">
    <citation type="journal article" date="2016" name="Sci. Rep.">
        <title>The Dendrobium catenatum Lindl. genome sequence provides insights into polysaccharide synthase, floral development and adaptive evolution.</title>
        <authorList>
            <person name="Zhang G.Q."/>
            <person name="Xu Q."/>
            <person name="Bian C."/>
            <person name="Tsai W.C."/>
            <person name="Yeh C.M."/>
            <person name="Liu K.W."/>
            <person name="Yoshida K."/>
            <person name="Zhang L.S."/>
            <person name="Chang S.B."/>
            <person name="Chen F."/>
            <person name="Shi Y."/>
            <person name="Su Y.Y."/>
            <person name="Zhang Y.Q."/>
            <person name="Chen L.J."/>
            <person name="Yin Y."/>
            <person name="Lin M."/>
            <person name="Huang H."/>
            <person name="Deng H."/>
            <person name="Wang Z.W."/>
            <person name="Zhu S.L."/>
            <person name="Zhao X."/>
            <person name="Deng C."/>
            <person name="Niu S.C."/>
            <person name="Huang J."/>
            <person name="Wang M."/>
            <person name="Liu G.H."/>
            <person name="Yang H.J."/>
            <person name="Xiao X.J."/>
            <person name="Hsiao Y.Y."/>
            <person name="Wu W.L."/>
            <person name="Chen Y.Y."/>
            <person name="Mitsuda N."/>
            <person name="Ohme-Takagi M."/>
            <person name="Luo Y.B."/>
            <person name="Van de Peer Y."/>
            <person name="Liu Z.J."/>
        </authorList>
    </citation>
    <scope>NUCLEOTIDE SEQUENCE [LARGE SCALE GENOMIC DNA]</scope>
    <source>
        <tissue evidence="1">The whole plant</tissue>
    </source>
</reference>
<sequence length="79" mass="9183">MDEFWAMMNTLGDQISYLVEKAELNFSDVEAVRSVMGEIGKQMELFMKNIEHLVAQADQCRRDIERPRSVLYDPIDDEA</sequence>
<gene>
    <name evidence="1" type="ORF">MA16_Dca005999</name>
</gene>
<name>A0A2I0WJW9_9ASPA</name>
<evidence type="ECO:0000313" key="2">
    <source>
        <dbReference type="Proteomes" id="UP000233837"/>
    </source>
</evidence>
<accession>A0A2I0WJW9</accession>
<protein>
    <submittedName>
        <fullName evidence="1">UPF0496 protein 1</fullName>
    </submittedName>
</protein>
<dbReference type="AlphaFoldDB" id="A0A2I0WJW9"/>
<organism evidence="1 2">
    <name type="scientific">Dendrobium catenatum</name>
    <dbReference type="NCBI Taxonomy" id="906689"/>
    <lineage>
        <taxon>Eukaryota</taxon>
        <taxon>Viridiplantae</taxon>
        <taxon>Streptophyta</taxon>
        <taxon>Embryophyta</taxon>
        <taxon>Tracheophyta</taxon>
        <taxon>Spermatophyta</taxon>
        <taxon>Magnoliopsida</taxon>
        <taxon>Liliopsida</taxon>
        <taxon>Asparagales</taxon>
        <taxon>Orchidaceae</taxon>
        <taxon>Epidendroideae</taxon>
        <taxon>Malaxideae</taxon>
        <taxon>Dendrobiinae</taxon>
        <taxon>Dendrobium</taxon>
    </lineage>
</organism>
<proteinExistence type="predicted"/>
<reference evidence="1 2" key="2">
    <citation type="journal article" date="2017" name="Nature">
        <title>The Apostasia genome and the evolution of orchids.</title>
        <authorList>
            <person name="Zhang G.Q."/>
            <person name="Liu K.W."/>
            <person name="Li Z."/>
            <person name="Lohaus R."/>
            <person name="Hsiao Y.Y."/>
            <person name="Niu S.C."/>
            <person name="Wang J.Y."/>
            <person name="Lin Y.C."/>
            <person name="Xu Q."/>
            <person name="Chen L.J."/>
            <person name="Yoshida K."/>
            <person name="Fujiwara S."/>
            <person name="Wang Z.W."/>
            <person name="Zhang Y.Q."/>
            <person name="Mitsuda N."/>
            <person name="Wang M."/>
            <person name="Liu G.H."/>
            <person name="Pecoraro L."/>
            <person name="Huang H.X."/>
            <person name="Xiao X.J."/>
            <person name="Lin M."/>
            <person name="Wu X.Y."/>
            <person name="Wu W.L."/>
            <person name="Chen Y.Y."/>
            <person name="Chang S.B."/>
            <person name="Sakamoto S."/>
            <person name="Ohme-Takagi M."/>
            <person name="Yagi M."/>
            <person name="Zeng S.J."/>
            <person name="Shen C.Y."/>
            <person name="Yeh C.M."/>
            <person name="Luo Y.B."/>
            <person name="Tsai W.C."/>
            <person name="Van de Peer Y."/>
            <person name="Liu Z.J."/>
        </authorList>
    </citation>
    <scope>NUCLEOTIDE SEQUENCE [LARGE SCALE GENOMIC DNA]</scope>
    <source>
        <tissue evidence="1">The whole plant</tissue>
    </source>
</reference>
<dbReference type="EMBL" id="KZ502564">
    <property type="protein sequence ID" value="PKU75952.1"/>
    <property type="molecule type" value="Genomic_DNA"/>
</dbReference>
<keyword evidence="2" id="KW-1185">Reference proteome</keyword>
<evidence type="ECO:0000313" key="1">
    <source>
        <dbReference type="EMBL" id="PKU75952.1"/>
    </source>
</evidence>